<dbReference type="PANTHER" id="PTHR30273:SF2">
    <property type="entry name" value="PROTEIN FECR"/>
    <property type="match status" value="1"/>
</dbReference>
<dbReference type="PIRSF" id="PIRSF018266">
    <property type="entry name" value="FecR"/>
    <property type="match status" value="1"/>
</dbReference>
<protein>
    <submittedName>
        <fullName evidence="4">Anti-FecI sigma factor, FecR</fullName>
    </submittedName>
</protein>
<reference evidence="5" key="1">
    <citation type="submission" date="2011-07" db="EMBL/GenBank/DDBJ databases">
        <title>The complete genome of Cyclobacterium marinum DSM 745.</title>
        <authorList>
            <person name="Lucas S."/>
            <person name="Han J."/>
            <person name="Lapidus A."/>
            <person name="Bruce D."/>
            <person name="Goodwin L."/>
            <person name="Pitluck S."/>
            <person name="Peters L."/>
            <person name="Kyrpides N."/>
            <person name="Mavromatis K."/>
            <person name="Ivanova N."/>
            <person name="Ovchinnikova G."/>
            <person name="Chertkov O."/>
            <person name="Detter J.C."/>
            <person name="Tapia R."/>
            <person name="Han C."/>
            <person name="Land M."/>
            <person name="Hauser L."/>
            <person name="Markowitz V."/>
            <person name="Cheng J.-F."/>
            <person name="Hugenholtz P."/>
            <person name="Woyke T."/>
            <person name="Wu D."/>
            <person name="Tindall B."/>
            <person name="Schuetze A."/>
            <person name="Brambilla E."/>
            <person name="Klenk H.-P."/>
            <person name="Eisen J.A."/>
        </authorList>
    </citation>
    <scope>NUCLEOTIDE SEQUENCE [LARGE SCALE GENOMIC DNA]</scope>
    <source>
        <strain evidence="5">ATCC 25205 / DSM 745 / LMG 13164 / NCIMB 1802</strain>
    </source>
</reference>
<gene>
    <name evidence="4" type="ordered locus">Cycma_3887</name>
</gene>
<dbReference type="Gene3D" id="2.60.120.1440">
    <property type="match status" value="1"/>
</dbReference>
<dbReference type="STRING" id="880070.Cycma_3887"/>
<dbReference type="AlphaFoldDB" id="G0J5G0"/>
<dbReference type="Gene3D" id="3.55.50.30">
    <property type="match status" value="1"/>
</dbReference>
<dbReference type="EMBL" id="CP002955">
    <property type="protein sequence ID" value="AEL27596.1"/>
    <property type="molecule type" value="Genomic_DNA"/>
</dbReference>
<dbReference type="RefSeq" id="WP_014021881.1">
    <property type="nucleotide sequence ID" value="NC_015914.1"/>
</dbReference>
<dbReference type="Proteomes" id="UP000001635">
    <property type="component" value="Chromosome"/>
</dbReference>
<dbReference type="KEGG" id="cmr:Cycma_3887"/>
<evidence type="ECO:0000259" key="3">
    <source>
        <dbReference type="Pfam" id="PF16344"/>
    </source>
</evidence>
<keyword evidence="1" id="KW-0472">Membrane</keyword>
<dbReference type="PANTHER" id="PTHR30273">
    <property type="entry name" value="PERIPLASMIC SIGNAL SENSOR AND SIGMA FACTOR ACTIVATOR FECR-RELATED"/>
    <property type="match status" value="1"/>
</dbReference>
<name>G0J5G0_CYCMS</name>
<evidence type="ECO:0000256" key="1">
    <source>
        <dbReference type="SAM" id="Phobius"/>
    </source>
</evidence>
<keyword evidence="5" id="KW-1185">Reference proteome</keyword>
<dbReference type="GO" id="GO:0016989">
    <property type="term" value="F:sigma factor antagonist activity"/>
    <property type="evidence" value="ECO:0007669"/>
    <property type="project" value="TreeGrafter"/>
</dbReference>
<dbReference type="InterPro" id="IPR012373">
    <property type="entry name" value="Ferrdict_sens_TM"/>
</dbReference>
<feature type="domain" description="FecR protein" evidence="2">
    <location>
        <begin position="148"/>
        <end position="239"/>
    </location>
</feature>
<sequence>MNTLNNIEDFLTHPEFVRWVKKPDKELNSYWDQWRKANPEQLPTMQLAKELLLSTTFQPPHSPTGLKQEVLQEVLRQRKKKANRPEVKENKEKKLGYRSLWNRLGQMNRVAAILLITLAIAGSFGPIFTINFIAEEELETVDTVFKYTGPGEKLQLTLGDGTKVWVNSSSQIEFPKKFSNSERIVYLKGEAYFEVKRDSLRPFKVSTNGLTTIVLGTSFNINAKVPGNIKVSLVSGKVKVSTSLTQTSLSPGEMLNYNSAKGTYDVKVFDANDILAWKEGILKFHKSTLPQVKAALEEWFGVKIKLQNAEGIVWEFSGTYPQQTLEEVLESMSYIKGFDYRIKDKEAIIKF</sequence>
<accession>G0J5G0</accession>
<organism evidence="4 5">
    <name type="scientific">Cyclobacterium marinum (strain ATCC 25205 / DSM 745 / LMG 13164 / NCIMB 1802)</name>
    <name type="common">Flectobacillus marinus</name>
    <dbReference type="NCBI Taxonomy" id="880070"/>
    <lineage>
        <taxon>Bacteria</taxon>
        <taxon>Pseudomonadati</taxon>
        <taxon>Bacteroidota</taxon>
        <taxon>Cytophagia</taxon>
        <taxon>Cytophagales</taxon>
        <taxon>Cyclobacteriaceae</taxon>
        <taxon>Cyclobacterium</taxon>
    </lineage>
</organism>
<dbReference type="OrthoDB" id="837389at2"/>
<dbReference type="Pfam" id="PF16344">
    <property type="entry name" value="FecR_C"/>
    <property type="match status" value="1"/>
</dbReference>
<evidence type="ECO:0000259" key="2">
    <source>
        <dbReference type="Pfam" id="PF04773"/>
    </source>
</evidence>
<evidence type="ECO:0000313" key="5">
    <source>
        <dbReference type="Proteomes" id="UP000001635"/>
    </source>
</evidence>
<dbReference type="InterPro" id="IPR032508">
    <property type="entry name" value="FecR_C"/>
</dbReference>
<keyword evidence="1" id="KW-0812">Transmembrane</keyword>
<keyword evidence="1" id="KW-1133">Transmembrane helix</keyword>
<proteinExistence type="predicted"/>
<feature type="transmembrane region" description="Helical" evidence="1">
    <location>
        <begin position="110"/>
        <end position="134"/>
    </location>
</feature>
<feature type="domain" description="Protein FecR C-terminal" evidence="3">
    <location>
        <begin position="282"/>
        <end position="349"/>
    </location>
</feature>
<evidence type="ECO:0000313" key="4">
    <source>
        <dbReference type="EMBL" id="AEL27596.1"/>
    </source>
</evidence>
<dbReference type="HOGENOM" id="CLU_050192_2_1_10"/>
<dbReference type="eggNOG" id="COG3712">
    <property type="taxonomic scope" value="Bacteria"/>
</dbReference>
<dbReference type="Pfam" id="PF04773">
    <property type="entry name" value="FecR"/>
    <property type="match status" value="1"/>
</dbReference>
<dbReference type="InterPro" id="IPR006860">
    <property type="entry name" value="FecR"/>
</dbReference>